<protein>
    <recommendedName>
        <fullName evidence="2">Xaa-Pro dipeptidyl-peptidase C-terminal domain-containing protein</fullName>
    </recommendedName>
</protein>
<dbReference type="SUPFAM" id="SSF49785">
    <property type="entry name" value="Galactose-binding domain-like"/>
    <property type="match status" value="1"/>
</dbReference>
<evidence type="ECO:0000256" key="1">
    <source>
        <dbReference type="ARBA" id="ARBA00022801"/>
    </source>
</evidence>
<dbReference type="Gene3D" id="1.10.3020.10">
    <property type="entry name" value="alpha-amino acid ester hydrolase ( Helical cap domain)"/>
    <property type="match status" value="1"/>
</dbReference>
<dbReference type="GO" id="GO:0008239">
    <property type="term" value="F:dipeptidyl-peptidase activity"/>
    <property type="evidence" value="ECO:0007669"/>
    <property type="project" value="InterPro"/>
</dbReference>
<dbReference type="InterPro" id="IPR005674">
    <property type="entry name" value="CocE/Ser_esterase"/>
</dbReference>
<dbReference type="Pfam" id="PF08530">
    <property type="entry name" value="PepX_C"/>
    <property type="match status" value="1"/>
</dbReference>
<dbReference type="NCBIfam" id="TIGR00976">
    <property type="entry name" value="CocE_NonD"/>
    <property type="match status" value="1"/>
</dbReference>
<dbReference type="Gene3D" id="3.40.50.1820">
    <property type="entry name" value="alpha/beta hydrolase"/>
    <property type="match status" value="1"/>
</dbReference>
<dbReference type="EMBL" id="UINC01004950">
    <property type="protein sequence ID" value="SVA18013.1"/>
    <property type="molecule type" value="Genomic_DNA"/>
</dbReference>
<dbReference type="Pfam" id="PF02129">
    <property type="entry name" value="Peptidase_S15"/>
    <property type="match status" value="1"/>
</dbReference>
<sequence>MRHAKQIGPAVIGALVAMVLTGTIARSQPLDSVFDVRTHYDKADYMVPMRDGTHLFTIVYTPEDTSKIYPILLVRTPYSIPPYGPDEYRDVLGPSAEFDRDGYIFAFQDVRGKFRSEGEFQVIKPLRTDDTGVDESTDNFDTIEWLLQHIPNHNGRIGQWGISYPGWQTVMGMIGAHPALAASSPQASPSDMFIGDDWHHNGAFRLMYAFAWLSRNAAVRSSQTEQFNPRFDYGTNWGYRFFLDAGTLADITERYFQDRVPAWTEFMEHGTYDEYWQQQNALLFLNDIDHPILNVAGWFDAEDFYGPMSIYYTLEASNPDNRSTLVVGPWLHGGWRSMDGDVLGCVEFESKTSHYFQRTVQHPFFNYHLKDEGPWASASAEAIVFETGSNVWKTYDKWPPAATGSAALYFHPNGRLSFEPPTDSSGDAYDEYVSDPAKPVPFSSEIRTTQGHEWMIEDQRFASTRPDVLVYQTEVLTEDVTLAGPILATLFASTSGTDSDWIVKLIDVYPGDAVGDACAVPMSDFQMLLAGEVFRGKFRNSYTTPEPMVSGEITELEFSLRDRYHTFKAGHRIMVQVQSTWFPVIDRNPQTFVDIYKATASDFQASTQRIYRSSERASHLAVGLLPGHE</sequence>
<accession>A0A381TV96</accession>
<dbReference type="Gene3D" id="2.60.120.260">
    <property type="entry name" value="Galactose-binding domain-like"/>
    <property type="match status" value="1"/>
</dbReference>
<evidence type="ECO:0000259" key="2">
    <source>
        <dbReference type="SMART" id="SM00939"/>
    </source>
</evidence>
<dbReference type="InterPro" id="IPR050585">
    <property type="entry name" value="Xaa-Pro_dipeptidyl-ppase/CocE"/>
</dbReference>
<dbReference type="SMART" id="SM00939">
    <property type="entry name" value="PepX_C"/>
    <property type="match status" value="1"/>
</dbReference>
<keyword evidence="1" id="KW-0378">Hydrolase</keyword>
<proteinExistence type="predicted"/>
<dbReference type="InterPro" id="IPR013736">
    <property type="entry name" value="Xaa-Pro_dipept_C"/>
</dbReference>
<dbReference type="AlphaFoldDB" id="A0A381TV96"/>
<dbReference type="SUPFAM" id="SSF53474">
    <property type="entry name" value="alpha/beta-Hydrolases"/>
    <property type="match status" value="1"/>
</dbReference>
<dbReference type="InterPro" id="IPR029058">
    <property type="entry name" value="AB_hydrolase_fold"/>
</dbReference>
<feature type="domain" description="Xaa-Pro dipeptidyl-peptidase C-terminal" evidence="2">
    <location>
        <begin position="362"/>
        <end position="621"/>
    </location>
</feature>
<gene>
    <name evidence="3" type="ORF">METZ01_LOCUS70867</name>
</gene>
<reference evidence="3" key="1">
    <citation type="submission" date="2018-05" db="EMBL/GenBank/DDBJ databases">
        <authorList>
            <person name="Lanie J.A."/>
            <person name="Ng W.-L."/>
            <person name="Kazmierczak K.M."/>
            <person name="Andrzejewski T.M."/>
            <person name="Davidsen T.M."/>
            <person name="Wayne K.J."/>
            <person name="Tettelin H."/>
            <person name="Glass J.I."/>
            <person name="Rusch D."/>
            <person name="Podicherti R."/>
            <person name="Tsui H.-C.T."/>
            <person name="Winkler M.E."/>
        </authorList>
    </citation>
    <scope>NUCLEOTIDE SEQUENCE</scope>
</reference>
<dbReference type="InterPro" id="IPR000383">
    <property type="entry name" value="Xaa-Pro-like_dom"/>
</dbReference>
<organism evidence="3">
    <name type="scientific">marine metagenome</name>
    <dbReference type="NCBI Taxonomy" id="408172"/>
    <lineage>
        <taxon>unclassified sequences</taxon>
        <taxon>metagenomes</taxon>
        <taxon>ecological metagenomes</taxon>
    </lineage>
</organism>
<dbReference type="InterPro" id="IPR008979">
    <property type="entry name" value="Galactose-bd-like_sf"/>
</dbReference>
<name>A0A381TV96_9ZZZZ</name>
<dbReference type="PANTHER" id="PTHR43056:SF10">
    <property type="entry name" value="COCE_NOND FAMILY, PUTATIVE (AFU_ORTHOLOGUE AFUA_7G00600)-RELATED"/>
    <property type="match status" value="1"/>
</dbReference>
<evidence type="ECO:0000313" key="3">
    <source>
        <dbReference type="EMBL" id="SVA18013.1"/>
    </source>
</evidence>
<dbReference type="PANTHER" id="PTHR43056">
    <property type="entry name" value="PEPTIDASE S9 PROLYL OLIGOPEPTIDASE"/>
    <property type="match status" value="1"/>
</dbReference>